<comment type="caution">
    <text evidence="2">The sequence shown here is derived from an EMBL/GenBank/DDBJ whole genome shotgun (WGS) entry which is preliminary data.</text>
</comment>
<reference evidence="3" key="1">
    <citation type="journal article" date="2019" name="Int. J. Syst. Evol. Microbiol.">
        <title>The Global Catalogue of Microorganisms (GCM) 10K type strain sequencing project: providing services to taxonomists for standard genome sequencing and annotation.</title>
        <authorList>
            <consortium name="The Broad Institute Genomics Platform"/>
            <consortium name="The Broad Institute Genome Sequencing Center for Infectious Disease"/>
            <person name="Wu L."/>
            <person name="Ma J."/>
        </authorList>
    </citation>
    <scope>NUCLEOTIDE SEQUENCE [LARGE SCALE GENOMIC DNA]</scope>
    <source>
        <strain evidence="3">JCM 16908</strain>
    </source>
</reference>
<organism evidence="2 3">
    <name type="scientific">Sphaerisporangium flaviroseum</name>
    <dbReference type="NCBI Taxonomy" id="509199"/>
    <lineage>
        <taxon>Bacteria</taxon>
        <taxon>Bacillati</taxon>
        <taxon>Actinomycetota</taxon>
        <taxon>Actinomycetes</taxon>
        <taxon>Streptosporangiales</taxon>
        <taxon>Streptosporangiaceae</taxon>
        <taxon>Sphaerisporangium</taxon>
    </lineage>
</organism>
<proteinExistence type="predicted"/>
<sequence length="146" mass="16839">MTDPLETLDLKRLYIEYLGSPFAREIAAMSTESYQKQGVDNSCEAERDSLMHAQNFWVAPDMVSIVEAAQETMPDEEVLLEEPPSPHGFLILGRHFTSRCSDPECAEDHEFCGVYWRPVHRVTRQRLRRGTTRRRPTDQLALPYPT</sequence>
<gene>
    <name evidence="2" type="ORF">GCM10022226_62550</name>
</gene>
<dbReference type="RefSeq" id="WP_344948344.1">
    <property type="nucleotide sequence ID" value="NZ_BAAAZR010000031.1"/>
</dbReference>
<dbReference type="EMBL" id="BAAAZR010000031">
    <property type="protein sequence ID" value="GAA3832751.1"/>
    <property type="molecule type" value="Genomic_DNA"/>
</dbReference>
<name>A0ABP7J305_9ACTN</name>
<evidence type="ECO:0000313" key="2">
    <source>
        <dbReference type="EMBL" id="GAA3832751.1"/>
    </source>
</evidence>
<accession>A0ABP7J305</accession>
<protein>
    <submittedName>
        <fullName evidence="2">Uncharacterized protein</fullName>
    </submittedName>
</protein>
<dbReference type="Proteomes" id="UP001500888">
    <property type="component" value="Unassembled WGS sequence"/>
</dbReference>
<feature type="region of interest" description="Disordered" evidence="1">
    <location>
        <begin position="127"/>
        <end position="146"/>
    </location>
</feature>
<keyword evidence="3" id="KW-1185">Reference proteome</keyword>
<evidence type="ECO:0000313" key="3">
    <source>
        <dbReference type="Proteomes" id="UP001500888"/>
    </source>
</evidence>
<evidence type="ECO:0000256" key="1">
    <source>
        <dbReference type="SAM" id="MobiDB-lite"/>
    </source>
</evidence>